<protein>
    <recommendedName>
        <fullName evidence="2">catalase</fullName>
        <ecNumber evidence="2">1.11.1.6</ecNumber>
    </recommendedName>
</protein>
<dbReference type="SUPFAM" id="SSF56112">
    <property type="entry name" value="Protein kinase-like (PK-like)"/>
    <property type="match status" value="1"/>
</dbReference>
<dbReference type="EC" id="1.11.1.6" evidence="2"/>
<evidence type="ECO:0000256" key="2">
    <source>
        <dbReference type="ARBA" id="ARBA00012314"/>
    </source>
</evidence>
<evidence type="ECO:0000259" key="3">
    <source>
        <dbReference type="Pfam" id="PF00199"/>
    </source>
</evidence>
<dbReference type="GO" id="GO:0005886">
    <property type="term" value="C:plasma membrane"/>
    <property type="evidence" value="ECO:0007669"/>
    <property type="project" value="TreeGrafter"/>
</dbReference>
<accession>A0AAD3TB58</accession>
<dbReference type="GO" id="GO:0005777">
    <property type="term" value="C:peroxisome"/>
    <property type="evidence" value="ECO:0007669"/>
    <property type="project" value="TreeGrafter"/>
</dbReference>
<dbReference type="GO" id="GO:0042542">
    <property type="term" value="P:response to hydrogen peroxide"/>
    <property type="evidence" value="ECO:0007669"/>
    <property type="project" value="TreeGrafter"/>
</dbReference>
<dbReference type="AlphaFoldDB" id="A0AAD3TB58"/>
<keyword evidence="5" id="KW-1185">Reference proteome</keyword>
<dbReference type="InterPro" id="IPR011614">
    <property type="entry name" value="Catalase_core"/>
</dbReference>
<dbReference type="EMBL" id="BSYO01000030">
    <property type="protein sequence ID" value="GMH25946.1"/>
    <property type="molecule type" value="Genomic_DNA"/>
</dbReference>
<organism evidence="4 5">
    <name type="scientific">Nepenthes gracilis</name>
    <name type="common">Slender pitcher plant</name>
    <dbReference type="NCBI Taxonomy" id="150966"/>
    <lineage>
        <taxon>Eukaryota</taxon>
        <taxon>Viridiplantae</taxon>
        <taxon>Streptophyta</taxon>
        <taxon>Embryophyta</taxon>
        <taxon>Tracheophyta</taxon>
        <taxon>Spermatophyta</taxon>
        <taxon>Magnoliopsida</taxon>
        <taxon>eudicotyledons</taxon>
        <taxon>Gunneridae</taxon>
        <taxon>Pentapetalae</taxon>
        <taxon>Caryophyllales</taxon>
        <taxon>Nepenthaceae</taxon>
        <taxon>Nepenthes</taxon>
    </lineage>
</organism>
<dbReference type="Proteomes" id="UP001279734">
    <property type="component" value="Unassembled WGS sequence"/>
</dbReference>
<gene>
    <name evidence="4" type="ORF">Nepgr_027789</name>
</gene>
<name>A0AAD3TB58_NEPGR</name>
<proteinExistence type="predicted"/>
<dbReference type="Pfam" id="PF00199">
    <property type="entry name" value="Catalase"/>
    <property type="match status" value="1"/>
</dbReference>
<feature type="domain" description="Catalase core" evidence="3">
    <location>
        <begin position="71"/>
        <end position="191"/>
    </location>
</feature>
<dbReference type="PRINTS" id="PR00067">
    <property type="entry name" value="CATALASE"/>
</dbReference>
<reference evidence="4" key="1">
    <citation type="submission" date="2023-05" db="EMBL/GenBank/DDBJ databases">
        <title>Nepenthes gracilis genome sequencing.</title>
        <authorList>
            <person name="Fukushima K."/>
        </authorList>
    </citation>
    <scope>NUCLEOTIDE SEQUENCE</scope>
    <source>
        <strain evidence="4">SING2019-196</strain>
    </source>
</reference>
<dbReference type="GO" id="GO:0042744">
    <property type="term" value="P:hydrogen peroxide catabolic process"/>
    <property type="evidence" value="ECO:0007669"/>
    <property type="project" value="TreeGrafter"/>
</dbReference>
<comment type="cofactor">
    <cofactor evidence="1">
        <name>heme</name>
        <dbReference type="ChEBI" id="CHEBI:30413"/>
    </cofactor>
</comment>
<dbReference type="SUPFAM" id="SSF56634">
    <property type="entry name" value="Heme-dependent catalase-like"/>
    <property type="match status" value="1"/>
</dbReference>
<dbReference type="Gene3D" id="1.10.510.10">
    <property type="entry name" value="Transferase(Phosphotransferase) domain 1"/>
    <property type="match status" value="1"/>
</dbReference>
<dbReference type="PROSITE" id="PS51402">
    <property type="entry name" value="CATALASE_3"/>
    <property type="match status" value="1"/>
</dbReference>
<sequence length="194" mass="22020">MSNGIPGEHLDGIRGDGFELTVRLDINIDVTHTITYLHTYTKSPSIHRDIKALNVLLLELATLGGKRIPDRFSTIFHEPGSPEILQDPHGFVVPCYTREGTVDLVGNNFLVFFICSSIQLPDMVYSFMPNPKSHIQDNWRIVDFYSYHPASSHMFPFPFDDVGVSQDYRHMKSFGVNTYTLINTTGEEHSVIFL</sequence>
<dbReference type="InterPro" id="IPR020835">
    <property type="entry name" value="Catalase_sf"/>
</dbReference>
<dbReference type="InterPro" id="IPR011009">
    <property type="entry name" value="Kinase-like_dom_sf"/>
</dbReference>
<evidence type="ECO:0000256" key="1">
    <source>
        <dbReference type="ARBA" id="ARBA00001971"/>
    </source>
</evidence>
<comment type="caution">
    <text evidence="4">The sequence shown here is derived from an EMBL/GenBank/DDBJ whole genome shotgun (WGS) entry which is preliminary data.</text>
</comment>
<dbReference type="PANTHER" id="PTHR11465:SF23">
    <property type="entry name" value="CATALASE-2"/>
    <property type="match status" value="1"/>
</dbReference>
<evidence type="ECO:0000313" key="4">
    <source>
        <dbReference type="EMBL" id="GMH25946.1"/>
    </source>
</evidence>
<dbReference type="GO" id="GO:0004096">
    <property type="term" value="F:catalase activity"/>
    <property type="evidence" value="ECO:0007669"/>
    <property type="project" value="UniProtKB-EC"/>
</dbReference>
<dbReference type="InterPro" id="IPR018028">
    <property type="entry name" value="Catalase"/>
</dbReference>
<dbReference type="PANTHER" id="PTHR11465">
    <property type="entry name" value="CATALASE"/>
    <property type="match status" value="1"/>
</dbReference>
<evidence type="ECO:0000313" key="5">
    <source>
        <dbReference type="Proteomes" id="UP001279734"/>
    </source>
</evidence>
<dbReference type="GO" id="GO:0020037">
    <property type="term" value="F:heme binding"/>
    <property type="evidence" value="ECO:0007669"/>
    <property type="project" value="InterPro"/>
</dbReference>
<dbReference type="Gene3D" id="2.40.180.10">
    <property type="entry name" value="Catalase core domain"/>
    <property type="match status" value="1"/>
</dbReference>